<evidence type="ECO:0000313" key="1">
    <source>
        <dbReference type="EMBL" id="GFT62023.1"/>
    </source>
</evidence>
<organism evidence="1 2">
    <name type="scientific">Nephila pilipes</name>
    <name type="common">Giant wood spider</name>
    <name type="synonym">Nephila maculata</name>
    <dbReference type="NCBI Taxonomy" id="299642"/>
    <lineage>
        <taxon>Eukaryota</taxon>
        <taxon>Metazoa</taxon>
        <taxon>Ecdysozoa</taxon>
        <taxon>Arthropoda</taxon>
        <taxon>Chelicerata</taxon>
        <taxon>Arachnida</taxon>
        <taxon>Araneae</taxon>
        <taxon>Araneomorphae</taxon>
        <taxon>Entelegynae</taxon>
        <taxon>Araneoidea</taxon>
        <taxon>Nephilidae</taxon>
        <taxon>Nephila</taxon>
    </lineage>
</organism>
<protein>
    <submittedName>
        <fullName evidence="1">Uncharacterized protein</fullName>
    </submittedName>
</protein>
<keyword evidence="2" id="KW-1185">Reference proteome</keyword>
<comment type="caution">
    <text evidence="1">The sequence shown here is derived from an EMBL/GenBank/DDBJ whole genome shotgun (WGS) entry which is preliminary data.</text>
</comment>
<dbReference type="Proteomes" id="UP000887013">
    <property type="component" value="Unassembled WGS sequence"/>
</dbReference>
<proteinExistence type="predicted"/>
<name>A0A8X6TVU6_NEPPI</name>
<sequence length="110" mass="12730">MRRTKTQTLYDQKKKKSEKPLWSNWKLKGFSSEKENKGKDGRFLEGGFSPLPATHLPLSDAGTKTDSLCRLRKGRYRVEAGYDRFAFFNMFYGRQDVGMKGSEKNPNKND</sequence>
<reference evidence="1" key="1">
    <citation type="submission" date="2020-08" db="EMBL/GenBank/DDBJ databases">
        <title>Multicomponent nature underlies the extraordinary mechanical properties of spider dragline silk.</title>
        <authorList>
            <person name="Kono N."/>
            <person name="Nakamura H."/>
            <person name="Mori M."/>
            <person name="Yoshida Y."/>
            <person name="Ohtoshi R."/>
            <person name="Malay A.D."/>
            <person name="Moran D.A.P."/>
            <person name="Tomita M."/>
            <person name="Numata K."/>
            <person name="Arakawa K."/>
        </authorList>
    </citation>
    <scope>NUCLEOTIDE SEQUENCE</scope>
</reference>
<accession>A0A8X6TVU6</accession>
<dbReference type="AlphaFoldDB" id="A0A8X6TVU6"/>
<dbReference type="EMBL" id="BMAW01114502">
    <property type="protein sequence ID" value="GFT62023.1"/>
    <property type="molecule type" value="Genomic_DNA"/>
</dbReference>
<evidence type="ECO:0000313" key="2">
    <source>
        <dbReference type="Proteomes" id="UP000887013"/>
    </source>
</evidence>
<gene>
    <name evidence="1" type="ORF">NPIL_326981</name>
</gene>